<dbReference type="EMBL" id="BEYQ01000006">
    <property type="protein sequence ID" value="GBD53008.1"/>
    <property type="molecule type" value="Genomic_DNA"/>
</dbReference>
<dbReference type="Proteomes" id="UP000236321">
    <property type="component" value="Unassembled WGS sequence"/>
</dbReference>
<accession>A0A2H6BS66</accession>
<dbReference type="AlphaFoldDB" id="A0A2H6BS66"/>
<evidence type="ECO:0000313" key="2">
    <source>
        <dbReference type="Proteomes" id="UP000236321"/>
    </source>
</evidence>
<name>A0A2H6BS66_MICAE</name>
<comment type="caution">
    <text evidence="1">The sequence shown here is derived from an EMBL/GenBank/DDBJ whole genome shotgun (WGS) entry which is preliminary data.</text>
</comment>
<proteinExistence type="predicted"/>
<reference evidence="2" key="1">
    <citation type="submission" date="2017-12" db="EMBL/GenBank/DDBJ databases">
        <title>Improved Draft Genome Sequence of Microcystis aeruginosa NIES-298, a Microcystin-Producing Cyanobacterium from Lake Kasumigaura, Japan.</title>
        <authorList>
            <person name="Yamaguchi H."/>
            <person name="Suzuki S."/>
            <person name="Kawachi M."/>
        </authorList>
    </citation>
    <scope>NUCLEOTIDE SEQUENCE [LARGE SCALE GENOMIC DNA]</scope>
    <source>
        <strain evidence="2">NIES-298</strain>
    </source>
</reference>
<organism evidence="1 2">
    <name type="scientific">Microcystis aeruginosa NIES-298</name>
    <dbReference type="NCBI Taxonomy" id="449468"/>
    <lineage>
        <taxon>Bacteria</taxon>
        <taxon>Bacillati</taxon>
        <taxon>Cyanobacteriota</taxon>
        <taxon>Cyanophyceae</taxon>
        <taxon>Oscillatoriophycideae</taxon>
        <taxon>Chroococcales</taxon>
        <taxon>Microcystaceae</taxon>
        <taxon>Microcystis</taxon>
    </lineage>
</organism>
<gene>
    <name evidence="1" type="ORF">BGM30_21010</name>
</gene>
<sequence length="216" mass="23518">MTTMIKLAVLPQSILLGISLLLNNSLPLLAQSTPLSVDNLRNTVYNIPNRGSVIVSDGIFQSNEGQILGVQVSREALMGDYNNDQRTDGIVVLRVITREQQQLHYLALVIDNNGTATNTDTVLLADRVVVDNLSAKDGMITVNMRRFLPRDPSCCPSGVITQQFAINSSINQLTLLSTNESQPTTPNVQVIPGSPLRINNSNLPFQPPAGAIQIRF</sequence>
<protein>
    <submittedName>
        <fullName evidence="1">Uncharacterized protein</fullName>
    </submittedName>
</protein>
<evidence type="ECO:0000313" key="1">
    <source>
        <dbReference type="EMBL" id="GBD53008.1"/>
    </source>
</evidence>